<evidence type="ECO:0000313" key="2">
    <source>
        <dbReference type="EMBL" id="PPV17432.1"/>
    </source>
</evidence>
<dbReference type="GO" id="GO:0004803">
    <property type="term" value="F:transposase activity"/>
    <property type="evidence" value="ECO:0007669"/>
    <property type="project" value="InterPro"/>
</dbReference>
<dbReference type="RefSeq" id="WP_043664564.1">
    <property type="nucleotide sequence ID" value="NZ_JSEG01000012.1"/>
</dbReference>
<dbReference type="PANTHER" id="PTHR34322:SF2">
    <property type="entry name" value="TRANSPOSASE IS200-LIKE DOMAIN-CONTAINING PROTEIN"/>
    <property type="match status" value="1"/>
</dbReference>
<dbReference type="EMBL" id="LRDH01000024">
    <property type="protein sequence ID" value="PPV17432.1"/>
    <property type="molecule type" value="Genomic_DNA"/>
</dbReference>
<dbReference type="InterPro" id="IPR002686">
    <property type="entry name" value="Transposase_17"/>
</dbReference>
<accession>A0A2S7FEZ1</accession>
<feature type="domain" description="Transposase IS200-like" evidence="1">
    <location>
        <begin position="9"/>
        <end position="125"/>
    </location>
</feature>
<evidence type="ECO:0000313" key="3">
    <source>
        <dbReference type="Proteomes" id="UP000238081"/>
    </source>
</evidence>
<comment type="caution">
    <text evidence="2">The sequence shown here is derived from an EMBL/GenBank/DDBJ whole genome shotgun (WGS) entry which is preliminary data.</text>
</comment>
<evidence type="ECO:0000259" key="1">
    <source>
        <dbReference type="SMART" id="SM01321"/>
    </source>
</evidence>
<sequence length="183" mass="22265">MSRTSRKWCPNSTMHITVRGNRKYTIFREYLDYVNYMNILKESLDKYSNEFEIISYVLMTNHIHLQIETKERHIGILMQRLNGLYAKYFNNKYNYVGHLFQERYLSKIIDSSSYMIELSKYIHLNPVRAKIVENPADYLWSSYNVYMDKRKDNIIHREKILSFFENDNASEHYKKYVENLIEN</sequence>
<dbReference type="SMART" id="SM01321">
    <property type="entry name" value="Y1_Tnp"/>
    <property type="match status" value="1"/>
</dbReference>
<gene>
    <name evidence="2" type="ORF">AWN73_07890</name>
</gene>
<protein>
    <submittedName>
        <fullName evidence="2">Transposase</fullName>
    </submittedName>
</protein>
<dbReference type="SUPFAM" id="SSF143422">
    <property type="entry name" value="Transposase IS200-like"/>
    <property type="match status" value="1"/>
</dbReference>
<dbReference type="GO" id="GO:0003677">
    <property type="term" value="F:DNA binding"/>
    <property type="evidence" value="ECO:0007669"/>
    <property type="project" value="InterPro"/>
</dbReference>
<dbReference type="GO" id="GO:0006313">
    <property type="term" value="P:DNA transposition"/>
    <property type="evidence" value="ECO:0007669"/>
    <property type="project" value="InterPro"/>
</dbReference>
<proteinExistence type="predicted"/>
<name>A0A2S7FEZ1_CLOBU</name>
<dbReference type="Pfam" id="PF01797">
    <property type="entry name" value="Y1_Tnp"/>
    <property type="match status" value="1"/>
</dbReference>
<dbReference type="InterPro" id="IPR036515">
    <property type="entry name" value="Transposase_17_sf"/>
</dbReference>
<dbReference type="Proteomes" id="UP000238081">
    <property type="component" value="Unassembled WGS sequence"/>
</dbReference>
<dbReference type="PANTHER" id="PTHR34322">
    <property type="entry name" value="TRANSPOSASE, Y1_TNP DOMAIN-CONTAINING"/>
    <property type="match status" value="1"/>
</dbReference>
<reference evidence="2 3" key="1">
    <citation type="submission" date="2016-01" db="EMBL/GenBank/DDBJ databases">
        <title>Characterization of the Clostridium difficile lineages that are prevalent in Hong Kong and China.</title>
        <authorList>
            <person name="Kwok J.S.-L."/>
            <person name="Lam W.-Y."/>
            <person name="Ip M."/>
            <person name="Chan T.-F."/>
            <person name="Hawkey P.M."/>
            <person name="Tsui S.K.-W."/>
        </authorList>
    </citation>
    <scope>NUCLEOTIDE SEQUENCE [LARGE SCALE GENOMIC DNA]</scope>
    <source>
        <strain evidence="2 3">300064</strain>
    </source>
</reference>
<organism evidence="2 3">
    <name type="scientific">Clostridium butyricum</name>
    <dbReference type="NCBI Taxonomy" id="1492"/>
    <lineage>
        <taxon>Bacteria</taxon>
        <taxon>Bacillati</taxon>
        <taxon>Bacillota</taxon>
        <taxon>Clostridia</taxon>
        <taxon>Eubacteriales</taxon>
        <taxon>Clostridiaceae</taxon>
        <taxon>Clostridium</taxon>
    </lineage>
</organism>
<dbReference type="Gene3D" id="3.30.70.1290">
    <property type="entry name" value="Transposase IS200-like"/>
    <property type="match status" value="1"/>
</dbReference>
<dbReference type="AlphaFoldDB" id="A0A2S7FEZ1"/>